<evidence type="ECO:0000256" key="3">
    <source>
        <dbReference type="ARBA" id="ARBA00022670"/>
    </source>
</evidence>
<evidence type="ECO:0000256" key="5">
    <source>
        <dbReference type="ARBA" id="ARBA00022801"/>
    </source>
</evidence>
<keyword evidence="5" id="KW-0378">Hydrolase</keyword>
<accession>A0A0C2WDK2</accession>
<reference evidence="10 11" key="1">
    <citation type="submission" date="2014-04" db="EMBL/GenBank/DDBJ databases">
        <title>Evolutionary Origins and Diversification of the Mycorrhizal Mutualists.</title>
        <authorList>
            <consortium name="DOE Joint Genome Institute"/>
            <consortium name="Mycorrhizal Genomics Consortium"/>
            <person name="Kohler A."/>
            <person name="Kuo A."/>
            <person name="Nagy L.G."/>
            <person name="Floudas D."/>
            <person name="Copeland A."/>
            <person name="Barry K.W."/>
            <person name="Cichocki N."/>
            <person name="Veneault-Fourrey C."/>
            <person name="LaButti K."/>
            <person name="Lindquist E.A."/>
            <person name="Lipzen A."/>
            <person name="Lundell T."/>
            <person name="Morin E."/>
            <person name="Murat C."/>
            <person name="Riley R."/>
            <person name="Ohm R."/>
            <person name="Sun H."/>
            <person name="Tunlid A."/>
            <person name="Henrissat B."/>
            <person name="Grigoriev I.V."/>
            <person name="Hibbett D.S."/>
            <person name="Martin F."/>
        </authorList>
    </citation>
    <scope>NUCLEOTIDE SEQUENCE [LARGE SCALE GENOMIC DNA]</scope>
    <source>
        <strain evidence="10 11">Koide BX008</strain>
    </source>
</reference>
<proteinExistence type="inferred from homology"/>
<dbReference type="OrthoDB" id="412874at2759"/>
<dbReference type="GO" id="GO:0046872">
    <property type="term" value="F:metal ion binding"/>
    <property type="evidence" value="ECO:0007669"/>
    <property type="project" value="UniProtKB-KW"/>
</dbReference>
<name>A0A0C2WDK2_AMAMK</name>
<dbReference type="InterPro" id="IPR029463">
    <property type="entry name" value="Lys_MEP"/>
</dbReference>
<gene>
    <name evidence="10" type="ORF">M378DRAFT_169227</name>
</gene>
<dbReference type="Gene3D" id="2.60.40.2970">
    <property type="match status" value="1"/>
</dbReference>
<evidence type="ECO:0000313" key="10">
    <source>
        <dbReference type="EMBL" id="KIL59437.1"/>
    </source>
</evidence>
<dbReference type="EMBL" id="KN818315">
    <property type="protein sequence ID" value="KIL59437.1"/>
    <property type="molecule type" value="Genomic_DNA"/>
</dbReference>
<keyword evidence="6" id="KW-0862">Zinc</keyword>
<feature type="domain" description="Lysine-specific metallo-endopeptidase" evidence="9">
    <location>
        <begin position="221"/>
        <end position="350"/>
    </location>
</feature>
<dbReference type="InParanoid" id="A0A0C2WDK2"/>
<dbReference type="InterPro" id="IPR050414">
    <property type="entry name" value="Fungal_M35_metalloproteases"/>
</dbReference>
<keyword evidence="7" id="KW-0482">Metalloprotease</keyword>
<organism evidence="10 11">
    <name type="scientific">Amanita muscaria (strain Koide BX008)</name>
    <dbReference type="NCBI Taxonomy" id="946122"/>
    <lineage>
        <taxon>Eukaryota</taxon>
        <taxon>Fungi</taxon>
        <taxon>Dikarya</taxon>
        <taxon>Basidiomycota</taxon>
        <taxon>Agaricomycotina</taxon>
        <taxon>Agaricomycetes</taxon>
        <taxon>Agaricomycetidae</taxon>
        <taxon>Agaricales</taxon>
        <taxon>Pluteineae</taxon>
        <taxon>Amanitaceae</taxon>
        <taxon>Amanita</taxon>
    </lineage>
</organism>
<keyword evidence="4" id="KW-0479">Metal-binding</keyword>
<dbReference type="InterPro" id="IPR024079">
    <property type="entry name" value="MetalloPept_cat_dom_sf"/>
</dbReference>
<comment type="similarity">
    <text evidence="2">Belongs to the peptidase M35 family.</text>
</comment>
<dbReference type="AlphaFoldDB" id="A0A0C2WDK2"/>
<evidence type="ECO:0000256" key="8">
    <source>
        <dbReference type="SAM" id="SignalP"/>
    </source>
</evidence>
<evidence type="ECO:0000256" key="7">
    <source>
        <dbReference type="ARBA" id="ARBA00023049"/>
    </source>
</evidence>
<dbReference type="STRING" id="946122.A0A0C2WDK2"/>
<protein>
    <recommendedName>
        <fullName evidence="9">Lysine-specific metallo-endopeptidase domain-containing protein</fullName>
    </recommendedName>
</protein>
<dbReference type="Proteomes" id="UP000054549">
    <property type="component" value="Unassembled WGS sequence"/>
</dbReference>
<dbReference type="HOGENOM" id="CLU_041257_0_0_1"/>
<keyword evidence="3" id="KW-0645">Protease</keyword>
<feature type="chain" id="PRO_5002173533" description="Lysine-specific metallo-endopeptidase domain-containing protein" evidence="8">
    <location>
        <begin position="23"/>
        <end position="356"/>
    </location>
</feature>
<evidence type="ECO:0000313" key="11">
    <source>
        <dbReference type="Proteomes" id="UP000054549"/>
    </source>
</evidence>
<evidence type="ECO:0000256" key="6">
    <source>
        <dbReference type="ARBA" id="ARBA00022833"/>
    </source>
</evidence>
<dbReference type="Pfam" id="PF14521">
    <property type="entry name" value="Aspzincin_M35"/>
    <property type="match status" value="1"/>
</dbReference>
<evidence type="ECO:0000256" key="2">
    <source>
        <dbReference type="ARBA" id="ARBA00010279"/>
    </source>
</evidence>
<evidence type="ECO:0000259" key="9">
    <source>
        <dbReference type="SMART" id="SM01351"/>
    </source>
</evidence>
<dbReference type="GO" id="GO:0004222">
    <property type="term" value="F:metalloendopeptidase activity"/>
    <property type="evidence" value="ECO:0007669"/>
    <property type="project" value="InterPro"/>
</dbReference>
<evidence type="ECO:0000256" key="1">
    <source>
        <dbReference type="ARBA" id="ARBA00001947"/>
    </source>
</evidence>
<dbReference type="SUPFAM" id="SSF55486">
    <property type="entry name" value="Metalloproteases ('zincins'), catalytic domain"/>
    <property type="match status" value="1"/>
</dbReference>
<dbReference type="PANTHER" id="PTHR37016:SF3">
    <property type="entry name" value="NEUTRAL PROTEASE 2-RELATED"/>
    <property type="match status" value="1"/>
</dbReference>
<dbReference type="GO" id="GO:0006508">
    <property type="term" value="P:proteolysis"/>
    <property type="evidence" value="ECO:0007669"/>
    <property type="project" value="UniProtKB-KW"/>
</dbReference>
<comment type="cofactor">
    <cofactor evidence="1">
        <name>Zn(2+)</name>
        <dbReference type="ChEBI" id="CHEBI:29105"/>
    </cofactor>
</comment>
<keyword evidence="8" id="KW-0732">Signal</keyword>
<sequence length="356" mass="39124">MTFLRKPFILTVAFSMMCGALAMSALTVNLSGPDIVQALSRFVIVAIIKNTGDKPVCLVNNPNSLISDLPTDKFRVVKENDDKIPVFKGIRVKFVPRRAAAMGARTCLSPGESINVPHDVNQIYDFSTSGQGSYVFSPASVSFLVVDGERISHMDAQVHAISVLVSEVVTGTIPSLSQAFKNISKVDEPSYIGCTPEQQDKIKLAITAVKSYASEAYESLEALNSNSKRFEDWFGEPSKFGFSTVHSHYGNLKNENYMSFTYDCTCNLPTVFAYVRPAKHGVIHLCQEFWAVSCMGTDSQAGTILHETSHFQQNGGTFDYAYGQDDSMQLAIDDPNEAAMNADSHEYFAENPDTKL</sequence>
<evidence type="ECO:0000256" key="4">
    <source>
        <dbReference type="ARBA" id="ARBA00022723"/>
    </source>
</evidence>
<dbReference type="Gene3D" id="3.40.390.10">
    <property type="entry name" value="Collagenase (Catalytic Domain)"/>
    <property type="match status" value="1"/>
</dbReference>
<keyword evidence="11" id="KW-1185">Reference proteome</keyword>
<feature type="signal peptide" evidence="8">
    <location>
        <begin position="1"/>
        <end position="22"/>
    </location>
</feature>
<dbReference type="SMART" id="SM01351">
    <property type="entry name" value="Aspzincin_M35"/>
    <property type="match status" value="1"/>
</dbReference>
<dbReference type="PANTHER" id="PTHR37016">
    <property type="match status" value="1"/>
</dbReference>